<evidence type="ECO:0000313" key="3">
    <source>
        <dbReference type="Proteomes" id="UP000183190"/>
    </source>
</evidence>
<evidence type="ECO:0000256" key="1">
    <source>
        <dbReference type="SAM" id="Phobius"/>
    </source>
</evidence>
<protein>
    <submittedName>
        <fullName evidence="2">Uncharacterized protein</fullName>
    </submittedName>
</protein>
<gene>
    <name evidence="2" type="ORF">SAMN02910265_01119</name>
</gene>
<dbReference type="AlphaFoldDB" id="A0A1H6IPV1"/>
<feature type="transmembrane region" description="Helical" evidence="1">
    <location>
        <begin position="112"/>
        <end position="132"/>
    </location>
</feature>
<dbReference type="EMBL" id="FNWV01000003">
    <property type="protein sequence ID" value="SEH51153.1"/>
    <property type="molecule type" value="Genomic_DNA"/>
</dbReference>
<evidence type="ECO:0000313" key="2">
    <source>
        <dbReference type="EMBL" id="SEH51153.1"/>
    </source>
</evidence>
<feature type="transmembrane region" description="Helical" evidence="1">
    <location>
        <begin position="381"/>
        <end position="399"/>
    </location>
</feature>
<feature type="transmembrane region" description="Helical" evidence="1">
    <location>
        <begin position="267"/>
        <end position="292"/>
    </location>
</feature>
<keyword evidence="1" id="KW-0472">Membrane</keyword>
<reference evidence="2 3" key="1">
    <citation type="submission" date="2016-10" db="EMBL/GenBank/DDBJ databases">
        <authorList>
            <person name="de Groot N.N."/>
        </authorList>
    </citation>
    <scope>NUCLEOTIDE SEQUENCE [LARGE SCALE GENOMIC DNA]</scope>
    <source>
        <strain evidence="2 3">YAD2003</strain>
    </source>
</reference>
<feature type="transmembrane region" description="Helical" evidence="1">
    <location>
        <begin position="216"/>
        <end position="238"/>
    </location>
</feature>
<accession>A0A1H6IPV1</accession>
<dbReference type="OrthoDB" id="9767931at2"/>
<feature type="transmembrane region" description="Helical" evidence="1">
    <location>
        <begin position="56"/>
        <end position="74"/>
    </location>
</feature>
<organism evidence="2 3">
    <name type="scientific">Ruminococcus flavefaciens</name>
    <dbReference type="NCBI Taxonomy" id="1265"/>
    <lineage>
        <taxon>Bacteria</taxon>
        <taxon>Bacillati</taxon>
        <taxon>Bacillota</taxon>
        <taxon>Clostridia</taxon>
        <taxon>Eubacteriales</taxon>
        <taxon>Oscillospiraceae</taxon>
        <taxon>Ruminococcus</taxon>
    </lineage>
</organism>
<dbReference type="RefSeq" id="WP_074715127.1">
    <property type="nucleotide sequence ID" value="NZ_FNWV01000003.1"/>
</dbReference>
<feature type="transmembrane region" description="Helical" evidence="1">
    <location>
        <begin position="345"/>
        <end position="369"/>
    </location>
</feature>
<feature type="transmembrane region" description="Helical" evidence="1">
    <location>
        <begin position="86"/>
        <end position="106"/>
    </location>
</feature>
<keyword evidence="1" id="KW-0812">Transmembrane</keyword>
<dbReference type="InterPro" id="IPR025291">
    <property type="entry name" value="DUF4153"/>
</dbReference>
<dbReference type="Proteomes" id="UP000183190">
    <property type="component" value="Unassembled WGS sequence"/>
</dbReference>
<dbReference type="Pfam" id="PF13687">
    <property type="entry name" value="DUF4153"/>
    <property type="match status" value="1"/>
</dbReference>
<feature type="transmembrane region" description="Helical" evidence="1">
    <location>
        <begin position="32"/>
        <end position="50"/>
    </location>
</feature>
<feature type="transmembrane region" description="Helical" evidence="1">
    <location>
        <begin position="174"/>
        <end position="196"/>
    </location>
</feature>
<feature type="transmembrane region" description="Helical" evidence="1">
    <location>
        <begin position="411"/>
        <end position="428"/>
    </location>
</feature>
<keyword evidence="1" id="KW-1133">Transmembrane helix</keyword>
<name>A0A1H6IPV1_RUMFL</name>
<feature type="transmembrane region" description="Helical" evidence="1">
    <location>
        <begin position="312"/>
        <end position="333"/>
    </location>
</feature>
<proteinExistence type="predicted"/>
<sequence>MENNMLSGFNESNAFVAQHDETEKPEYTRADAVISVFAMIAAFCFVRYVLFHVMGFVTTGLFIAVISAAIIYLKKKECEFSRFNKLLAAVLYIFSTVFSITANTLIKDLDVVFLIGAGAYFVYSVGASNRNIDRFLPYAMCKAVFEYPFSHFGTQGKITSDMLSNSKKASNARYIFIGLLITVPLTAVVAALLMSADDGLERMLNGIFNNIFGNGFWDTALQLIIALPCSMYLFGLLYSNAHRNALNALDEQACTQKMYNMRFLSNLIVYTAVTPICVLYVLFFISQAGYFLSAFTNSLPEGFTYADYARRGFFELFAIALINLGVTCFMSLFSKKAGREKPFALKFYSVMISVFTLILIATAMSKMIMYINRYGLTALRFYTSWFMVLLAVIFVLIIIKQFRFEMKISRDISLVFVLMFGILCFSRPEAVIAKYNIEMYRSGSLEELDTKTLLKMSDDAVLTAYNEEVVTKEEILRHRSDKDELRDYNLSSVILNEKMS</sequence>